<dbReference type="SUPFAM" id="SSF53056">
    <property type="entry name" value="beta-carbonic anhydrase, cab"/>
    <property type="match status" value="1"/>
</dbReference>
<name>A0A7Z7NRI5_9BURK</name>
<comment type="similarity">
    <text evidence="1 7">Belongs to the beta-class carbonic anhydrase family.</text>
</comment>
<feature type="binding site" evidence="6">
    <location>
        <position position="41"/>
    </location>
    <ligand>
        <name>Zn(2+)</name>
        <dbReference type="ChEBI" id="CHEBI:29105"/>
    </ligand>
</feature>
<evidence type="ECO:0000256" key="3">
    <source>
        <dbReference type="ARBA" id="ARBA00022833"/>
    </source>
</evidence>
<dbReference type="PANTHER" id="PTHR11002">
    <property type="entry name" value="CARBONIC ANHYDRASE"/>
    <property type="match status" value="1"/>
</dbReference>
<protein>
    <recommendedName>
        <fullName evidence="7">Carbonic anhydrase</fullName>
        <ecNumber evidence="7">4.2.1.1</ecNumber>
    </recommendedName>
    <alternativeName>
        <fullName evidence="7">Carbonate dehydratase</fullName>
    </alternativeName>
</protein>
<feature type="binding site" evidence="6">
    <location>
        <position position="43"/>
    </location>
    <ligand>
        <name>Zn(2+)</name>
        <dbReference type="ChEBI" id="CHEBI:29105"/>
    </ligand>
</feature>
<reference evidence="8 9" key="1">
    <citation type="submission" date="2018-01" db="EMBL/GenBank/DDBJ databases">
        <authorList>
            <person name="Clerissi C."/>
        </authorList>
    </citation>
    <scope>NUCLEOTIDE SEQUENCE [LARGE SCALE GENOMIC DNA]</scope>
    <source>
        <strain evidence="8">Cupriavidus taiwanensis STM 6021</strain>
    </source>
</reference>
<comment type="catalytic activity">
    <reaction evidence="5 7">
        <text>hydrogencarbonate + H(+) = CO2 + H2O</text>
        <dbReference type="Rhea" id="RHEA:10748"/>
        <dbReference type="ChEBI" id="CHEBI:15377"/>
        <dbReference type="ChEBI" id="CHEBI:15378"/>
        <dbReference type="ChEBI" id="CHEBI:16526"/>
        <dbReference type="ChEBI" id="CHEBI:17544"/>
        <dbReference type="EC" id="4.2.1.1"/>
    </reaction>
</comment>
<evidence type="ECO:0000256" key="5">
    <source>
        <dbReference type="ARBA" id="ARBA00048348"/>
    </source>
</evidence>
<keyword evidence="3 6" id="KW-0862">Zinc</keyword>
<dbReference type="GO" id="GO:0008270">
    <property type="term" value="F:zinc ion binding"/>
    <property type="evidence" value="ECO:0007669"/>
    <property type="project" value="UniProtKB-UniRule"/>
</dbReference>
<feature type="binding site" evidence="6">
    <location>
        <position position="100"/>
    </location>
    <ligand>
        <name>Zn(2+)</name>
        <dbReference type="ChEBI" id="CHEBI:29105"/>
    </ligand>
</feature>
<evidence type="ECO:0000256" key="2">
    <source>
        <dbReference type="ARBA" id="ARBA00022723"/>
    </source>
</evidence>
<evidence type="ECO:0000313" key="9">
    <source>
        <dbReference type="Proteomes" id="UP000257139"/>
    </source>
</evidence>
<evidence type="ECO:0000256" key="6">
    <source>
        <dbReference type="PIRSR" id="PIRSR601765-1"/>
    </source>
</evidence>
<evidence type="ECO:0000256" key="1">
    <source>
        <dbReference type="ARBA" id="ARBA00006217"/>
    </source>
</evidence>
<sequence length="263" mass="29192">MELDTLLQNNKRWANGIDAVKPGFFASLTRQQAPQCLWIGCADSRVPANELVGLQPGELFVHRNIANVIAHSDLNGLSVLQYAVDMLEVRHIIVVGHSGCGGVRAALTGMRIGIADNWIRHVRDVVDKHSSWLNLLPESSQFDAACELNVVEQVRNVCYTTVLQDAWQRGQQVAVHGLTYRLHDGLLKDMALTVRSPDTVESDYSRSLRLLRNRFESNHSSVCAANEDGCDHTPEIQCDGEDDLLVGRPRRIKYGVGRTELGS</sequence>
<gene>
    <name evidence="8" type="primary">can</name>
    <name evidence="8" type="ORF">CBM2594_U70029</name>
</gene>
<accession>A0A7Z7NRI5</accession>
<dbReference type="InterPro" id="IPR036874">
    <property type="entry name" value="Carbonic_anhydrase_sf"/>
</dbReference>
<dbReference type="NCBIfam" id="NF007756">
    <property type="entry name" value="PRK10437.1"/>
    <property type="match status" value="1"/>
</dbReference>
<evidence type="ECO:0000256" key="4">
    <source>
        <dbReference type="ARBA" id="ARBA00023239"/>
    </source>
</evidence>
<keyword evidence="4 7" id="KW-0456">Lyase</keyword>
<comment type="caution">
    <text evidence="8">The sequence shown here is derived from an EMBL/GenBank/DDBJ whole genome shotgun (WGS) entry which is preliminary data.</text>
</comment>
<dbReference type="InterPro" id="IPR001765">
    <property type="entry name" value="Carbonic_anhydrase"/>
</dbReference>
<dbReference type="CDD" id="cd00883">
    <property type="entry name" value="beta_CA_cladeA"/>
    <property type="match status" value="1"/>
</dbReference>
<evidence type="ECO:0000313" key="8">
    <source>
        <dbReference type="EMBL" id="SPC26196.1"/>
    </source>
</evidence>
<dbReference type="InterPro" id="IPR015892">
    <property type="entry name" value="Carbonic_anhydrase_CS"/>
</dbReference>
<dbReference type="FunFam" id="3.40.1050.10:FF:000001">
    <property type="entry name" value="Carbonic anhydrase"/>
    <property type="match status" value="1"/>
</dbReference>
<dbReference type="AlphaFoldDB" id="A0A7Z7NRI5"/>
<proteinExistence type="inferred from homology"/>
<dbReference type="Proteomes" id="UP000257139">
    <property type="component" value="Unassembled WGS sequence"/>
</dbReference>
<dbReference type="GO" id="GO:0015976">
    <property type="term" value="P:carbon utilization"/>
    <property type="evidence" value="ECO:0007669"/>
    <property type="project" value="InterPro"/>
</dbReference>
<dbReference type="Pfam" id="PF00484">
    <property type="entry name" value="Pro_CA"/>
    <property type="match status" value="1"/>
</dbReference>
<organism evidence="8 9">
    <name type="scientific">Cupriavidus taiwanensis</name>
    <dbReference type="NCBI Taxonomy" id="164546"/>
    <lineage>
        <taxon>Bacteria</taxon>
        <taxon>Pseudomonadati</taxon>
        <taxon>Pseudomonadota</taxon>
        <taxon>Betaproteobacteria</taxon>
        <taxon>Burkholderiales</taxon>
        <taxon>Burkholderiaceae</taxon>
        <taxon>Cupriavidus</taxon>
    </lineage>
</organism>
<dbReference type="Gene3D" id="3.40.1050.10">
    <property type="entry name" value="Carbonic anhydrase"/>
    <property type="match status" value="1"/>
</dbReference>
<comment type="cofactor">
    <cofactor evidence="6">
        <name>Zn(2+)</name>
        <dbReference type="ChEBI" id="CHEBI:29105"/>
    </cofactor>
    <text evidence="6">Binds 1 zinc ion per subunit.</text>
</comment>
<dbReference type="SMART" id="SM00947">
    <property type="entry name" value="Pro_CA"/>
    <property type="match status" value="1"/>
</dbReference>
<dbReference type="EC" id="4.2.1.1" evidence="7"/>
<dbReference type="EMBL" id="OGUU01000054">
    <property type="protein sequence ID" value="SPC26196.1"/>
    <property type="molecule type" value="Genomic_DNA"/>
</dbReference>
<feature type="binding site" evidence="6">
    <location>
        <position position="97"/>
    </location>
    <ligand>
        <name>Zn(2+)</name>
        <dbReference type="ChEBI" id="CHEBI:29105"/>
    </ligand>
</feature>
<comment type="function">
    <text evidence="7">Reversible hydration of carbon dioxide.</text>
</comment>
<dbReference type="PANTHER" id="PTHR11002:SF76">
    <property type="entry name" value="CARBONIC ANHYDRASE"/>
    <property type="match status" value="1"/>
</dbReference>
<dbReference type="PROSITE" id="PS00704">
    <property type="entry name" value="PROK_CO2_ANHYDRASE_1"/>
    <property type="match status" value="1"/>
</dbReference>
<dbReference type="GO" id="GO:0004089">
    <property type="term" value="F:carbonate dehydratase activity"/>
    <property type="evidence" value="ECO:0007669"/>
    <property type="project" value="UniProtKB-UniRule"/>
</dbReference>
<keyword evidence="2 6" id="KW-0479">Metal-binding</keyword>
<evidence type="ECO:0000256" key="7">
    <source>
        <dbReference type="RuleBase" id="RU003956"/>
    </source>
</evidence>
<dbReference type="PROSITE" id="PS00705">
    <property type="entry name" value="PROK_CO2_ANHYDRASE_2"/>
    <property type="match status" value="1"/>
</dbReference>